<dbReference type="InterPro" id="IPR016186">
    <property type="entry name" value="C-type_lectin-like/link_sf"/>
</dbReference>
<organism evidence="3 4">
    <name type="scientific">Drosophila albomicans</name>
    <name type="common">Fruit fly</name>
    <dbReference type="NCBI Taxonomy" id="7291"/>
    <lineage>
        <taxon>Eukaryota</taxon>
        <taxon>Metazoa</taxon>
        <taxon>Ecdysozoa</taxon>
        <taxon>Arthropoda</taxon>
        <taxon>Hexapoda</taxon>
        <taxon>Insecta</taxon>
        <taxon>Pterygota</taxon>
        <taxon>Neoptera</taxon>
        <taxon>Endopterygota</taxon>
        <taxon>Diptera</taxon>
        <taxon>Brachycera</taxon>
        <taxon>Muscomorpha</taxon>
        <taxon>Ephydroidea</taxon>
        <taxon>Drosophilidae</taxon>
        <taxon>Drosophila</taxon>
    </lineage>
</organism>
<protein>
    <submittedName>
        <fullName evidence="4">C-type lectin 37Da-like</fullName>
    </submittedName>
</protein>
<dbReference type="InterPro" id="IPR001304">
    <property type="entry name" value="C-type_lectin-like"/>
</dbReference>
<dbReference type="Pfam" id="PF00059">
    <property type="entry name" value="Lectin_C"/>
    <property type="match status" value="1"/>
</dbReference>
<dbReference type="SMART" id="SM00034">
    <property type="entry name" value="CLECT"/>
    <property type="match status" value="1"/>
</dbReference>
<dbReference type="Proteomes" id="UP000515160">
    <property type="component" value="Chromosome 2L"/>
</dbReference>
<gene>
    <name evidence="4" type="primary">LOC117564777</name>
</gene>
<sequence>MLSMQVSFLLFLGVFATSLSFKINTNITDGFTNDSKFDTAPFVKIGNGLYYIESNLKTSWFEANERCHKHDAELVTFETMEEWVLINKYLLDNVIEGIYWTSGNDLAKEGRHVWLANGEDVGSWLWTRDQPDNVLDNEHCHELGFRRTENDRRALNDAHCADNVLYICEKRQLKTFSMVIY</sequence>
<dbReference type="GeneID" id="117564777"/>
<feature type="domain" description="C-type lectin" evidence="2">
    <location>
        <begin position="45"/>
        <end position="169"/>
    </location>
</feature>
<dbReference type="PROSITE" id="PS50041">
    <property type="entry name" value="C_TYPE_LECTIN_2"/>
    <property type="match status" value="1"/>
</dbReference>
<dbReference type="Gene3D" id="3.10.100.10">
    <property type="entry name" value="Mannose-Binding Protein A, subunit A"/>
    <property type="match status" value="1"/>
</dbReference>
<accession>A0A6P8W7G9</accession>
<evidence type="ECO:0000256" key="1">
    <source>
        <dbReference type="SAM" id="SignalP"/>
    </source>
</evidence>
<evidence type="ECO:0000313" key="4">
    <source>
        <dbReference type="RefSeq" id="XP_034099566.2"/>
    </source>
</evidence>
<evidence type="ECO:0000259" key="2">
    <source>
        <dbReference type="PROSITE" id="PS50041"/>
    </source>
</evidence>
<dbReference type="OrthoDB" id="7773875at2759"/>
<dbReference type="InterPro" id="IPR016187">
    <property type="entry name" value="CTDL_fold"/>
</dbReference>
<dbReference type="AlphaFoldDB" id="A0A6P8W7G9"/>
<keyword evidence="3" id="KW-1185">Reference proteome</keyword>
<dbReference type="SUPFAM" id="SSF56436">
    <property type="entry name" value="C-type lectin-like"/>
    <property type="match status" value="1"/>
</dbReference>
<dbReference type="CDD" id="cd00037">
    <property type="entry name" value="CLECT"/>
    <property type="match status" value="1"/>
</dbReference>
<reference evidence="4" key="1">
    <citation type="submission" date="2025-08" db="UniProtKB">
        <authorList>
            <consortium name="RefSeq"/>
        </authorList>
    </citation>
    <scope>IDENTIFICATION</scope>
    <source>
        <strain evidence="4">15112-1751.03</strain>
        <tissue evidence="4">Whole Adult</tissue>
    </source>
</reference>
<feature type="signal peptide" evidence="1">
    <location>
        <begin position="1"/>
        <end position="20"/>
    </location>
</feature>
<feature type="chain" id="PRO_5039247742" evidence="1">
    <location>
        <begin position="21"/>
        <end position="181"/>
    </location>
</feature>
<proteinExistence type="predicted"/>
<name>A0A6P8W7G9_DROAB</name>
<dbReference type="RefSeq" id="XP_034099566.2">
    <property type="nucleotide sequence ID" value="XM_034243675.2"/>
</dbReference>
<evidence type="ECO:0000313" key="3">
    <source>
        <dbReference type="Proteomes" id="UP000515160"/>
    </source>
</evidence>
<keyword evidence="1" id="KW-0732">Signal</keyword>